<evidence type="ECO:0000259" key="1">
    <source>
        <dbReference type="Pfam" id="PF11726"/>
    </source>
</evidence>
<organism evidence="2 3">
    <name type="scientific">Aeromonas media</name>
    <dbReference type="NCBI Taxonomy" id="651"/>
    <lineage>
        <taxon>Bacteria</taxon>
        <taxon>Pseudomonadati</taxon>
        <taxon>Pseudomonadota</taxon>
        <taxon>Gammaproteobacteria</taxon>
        <taxon>Aeromonadales</taxon>
        <taxon>Aeromonadaceae</taxon>
        <taxon>Aeromonas</taxon>
    </lineage>
</organism>
<dbReference type="InterPro" id="IPR057271">
    <property type="entry name" value="YagK_YfjJ_C"/>
</dbReference>
<evidence type="ECO:0000313" key="2">
    <source>
        <dbReference type="EMBL" id="QJT22592.1"/>
    </source>
</evidence>
<dbReference type="Proteomes" id="UP000501427">
    <property type="component" value="Chromosome"/>
</dbReference>
<feature type="domain" description="YagK/YfjJ C-terminal" evidence="1">
    <location>
        <begin position="42"/>
        <end position="219"/>
    </location>
</feature>
<protein>
    <submittedName>
        <fullName evidence="2">Inovirus Gp2 family protein</fullName>
    </submittedName>
</protein>
<dbReference type="AlphaFoldDB" id="A0A6M4YHL4"/>
<dbReference type="Pfam" id="PF11726">
    <property type="entry name" value="YagK_YfjJ_C"/>
    <property type="match status" value="1"/>
</dbReference>
<dbReference type="EMBL" id="CP038441">
    <property type="protein sequence ID" value="QJT22592.1"/>
    <property type="molecule type" value="Genomic_DNA"/>
</dbReference>
<proteinExistence type="predicted"/>
<name>A0A6M4YHL4_AERME</name>
<gene>
    <name evidence="2" type="ORF">E4184_15020</name>
</gene>
<accession>A0A6M4YHL4</accession>
<reference evidence="2 3" key="1">
    <citation type="submission" date="2019-03" db="EMBL/GenBank/DDBJ databases">
        <title>Novel transposon Tn6433 accelerates the dissemination of tet(E) in Aeromonas from aerobic biofilm under oxytetracycline stress.</title>
        <authorList>
            <person name="Shi Y."/>
            <person name="Tian Z."/>
            <person name="Zhang Y."/>
            <person name="Zhang H."/>
            <person name="Yang M."/>
        </authorList>
    </citation>
    <scope>NUCLEOTIDE SEQUENCE [LARGE SCALE GENOMIC DNA]</scope>
    <source>
        <strain evidence="2 3">T0.1-19</strain>
    </source>
</reference>
<sequence length="224" mass="26424">MTMPLTLDEYMLRTKEFYRNKGYGFNRDNMEKILSVSNNSMECHSRVFAFRVDFHFPKMDFWEMVFAVRPDYGGVTIKAFAEELNKLIGHDIVTRRSSGKRVHPTTIRYIWAREQTADAALPHFHMMIFLNRDTYFKLGKFDSVEMNLANKVRMAWFKALSDDDVTIAFCIEKGLVHFPKNPEYYFGKGDEEQFYIMLMRAAYLAKQNTKRRGEGYRCFDGSNN</sequence>
<evidence type="ECO:0000313" key="3">
    <source>
        <dbReference type="Proteomes" id="UP000501427"/>
    </source>
</evidence>